<dbReference type="GO" id="GO:0004622">
    <property type="term" value="F:phosphatidylcholine lysophospholipase activity"/>
    <property type="evidence" value="ECO:0007669"/>
    <property type="project" value="TreeGrafter"/>
</dbReference>
<dbReference type="PANTHER" id="PTHR30383">
    <property type="entry name" value="THIOESTERASE 1/PROTEASE 1/LYSOPHOSPHOLIPASE L1"/>
    <property type="match status" value="1"/>
</dbReference>
<accession>A0AAE3GZM8</accession>
<proteinExistence type="predicted"/>
<evidence type="ECO:0000313" key="3">
    <source>
        <dbReference type="EMBL" id="MCP9762244.1"/>
    </source>
</evidence>
<keyword evidence="1" id="KW-0732">Signal</keyword>
<evidence type="ECO:0000313" key="4">
    <source>
        <dbReference type="Proteomes" id="UP001204144"/>
    </source>
</evidence>
<dbReference type="InterPro" id="IPR013830">
    <property type="entry name" value="SGNH_hydro"/>
</dbReference>
<reference evidence="3 4" key="1">
    <citation type="submission" date="2018-11" db="EMBL/GenBank/DDBJ databases">
        <title>Novel bacteria species description.</title>
        <authorList>
            <person name="Han J.-H."/>
        </authorList>
    </citation>
    <scope>NUCLEOTIDE SEQUENCE [LARGE SCALE GENOMIC DNA]</scope>
    <source>
        <strain evidence="3 4">KCTC23259</strain>
    </source>
</reference>
<feature type="chain" id="PRO_5042220825" evidence="1">
    <location>
        <begin position="19"/>
        <end position="219"/>
    </location>
</feature>
<dbReference type="Pfam" id="PF13472">
    <property type="entry name" value="Lipase_GDSL_2"/>
    <property type="match status" value="1"/>
</dbReference>
<name>A0AAE3GZM8_9BACT</name>
<dbReference type="GO" id="GO:0006629">
    <property type="term" value="P:lipid metabolic process"/>
    <property type="evidence" value="ECO:0007669"/>
    <property type="project" value="InterPro"/>
</dbReference>
<dbReference type="Gene3D" id="3.40.50.1110">
    <property type="entry name" value="SGNH hydrolase"/>
    <property type="match status" value="1"/>
</dbReference>
<comment type="caution">
    <text evidence="3">The sequence shown here is derived from an EMBL/GenBank/DDBJ whole genome shotgun (WGS) entry which is preliminary data.</text>
</comment>
<dbReference type="CDD" id="cd01834">
    <property type="entry name" value="SGNH_hydrolase_like_2"/>
    <property type="match status" value="1"/>
</dbReference>
<sequence>MKTLLFGLFLTAVLFAFKADNPKKIIFFGDSITQAGVNPGGYITMLKEMFTKAGNTSELIGAGIGGNKVYDLFLRMEDDVLSKKPDVVVIYVGVNDVWHKASYGTGTDADKFTKFYVALIKKMQAQGIKLILTTPAAIGEKTDHSNQQDGDLNQYSKIIRDLAEEHKCGLVDLRKEFLAYNLANNPENKGQGILTTDRVHLNEAGNKMVAELMFRELMK</sequence>
<dbReference type="Proteomes" id="UP001204144">
    <property type="component" value="Unassembled WGS sequence"/>
</dbReference>
<dbReference type="InterPro" id="IPR051532">
    <property type="entry name" value="Ester_Hydrolysis_Enzymes"/>
</dbReference>
<feature type="signal peptide" evidence="1">
    <location>
        <begin position="1"/>
        <end position="18"/>
    </location>
</feature>
<dbReference type="AlphaFoldDB" id="A0AAE3GZM8"/>
<dbReference type="PANTHER" id="PTHR30383:SF5">
    <property type="entry name" value="SGNH HYDROLASE-TYPE ESTERASE DOMAIN-CONTAINING PROTEIN"/>
    <property type="match status" value="1"/>
</dbReference>
<keyword evidence="4" id="KW-1185">Reference proteome</keyword>
<feature type="domain" description="SGNH hydrolase-type esterase" evidence="2">
    <location>
        <begin position="27"/>
        <end position="207"/>
    </location>
</feature>
<evidence type="ECO:0000259" key="2">
    <source>
        <dbReference type="Pfam" id="PF13472"/>
    </source>
</evidence>
<protein>
    <submittedName>
        <fullName evidence="3">G-D-S-L family lipolytic protein</fullName>
    </submittedName>
</protein>
<dbReference type="InterPro" id="IPR008265">
    <property type="entry name" value="Lipase_GDSL_AS"/>
</dbReference>
<dbReference type="InterPro" id="IPR036514">
    <property type="entry name" value="SGNH_hydro_sf"/>
</dbReference>
<dbReference type="RefSeq" id="WP_255036001.1">
    <property type="nucleotide sequence ID" value="NZ_RJUF01000007.1"/>
</dbReference>
<dbReference type="PROSITE" id="PS01098">
    <property type="entry name" value="LIPASE_GDSL_SER"/>
    <property type="match status" value="1"/>
</dbReference>
<dbReference type="SUPFAM" id="SSF52266">
    <property type="entry name" value="SGNH hydrolase"/>
    <property type="match status" value="1"/>
</dbReference>
<evidence type="ECO:0000256" key="1">
    <source>
        <dbReference type="SAM" id="SignalP"/>
    </source>
</evidence>
<dbReference type="EMBL" id="RJUF01000007">
    <property type="protein sequence ID" value="MCP9762244.1"/>
    <property type="molecule type" value="Genomic_DNA"/>
</dbReference>
<organism evidence="3 4">
    <name type="scientific">Lacihabitans soyangensis</name>
    <dbReference type="NCBI Taxonomy" id="869394"/>
    <lineage>
        <taxon>Bacteria</taxon>
        <taxon>Pseudomonadati</taxon>
        <taxon>Bacteroidota</taxon>
        <taxon>Cytophagia</taxon>
        <taxon>Cytophagales</taxon>
        <taxon>Leadbetterellaceae</taxon>
        <taxon>Lacihabitans</taxon>
    </lineage>
</organism>
<gene>
    <name evidence="3" type="ORF">EGI31_04700</name>
</gene>